<evidence type="ECO:0000313" key="2">
    <source>
        <dbReference type="EMBL" id="OQD90491.1"/>
    </source>
</evidence>
<keyword evidence="1" id="KW-0732">Signal</keyword>
<dbReference type="EMBL" id="MDYN01000001">
    <property type="protein sequence ID" value="OQD90491.1"/>
    <property type="molecule type" value="Genomic_DNA"/>
</dbReference>
<gene>
    <name evidence="2" type="ORF">PENANT_c001G10525</name>
</gene>
<comment type="caution">
    <text evidence="2">The sequence shown here is derived from an EMBL/GenBank/DDBJ whole genome shotgun (WGS) entry which is preliminary data.</text>
</comment>
<proteinExistence type="predicted"/>
<dbReference type="Proteomes" id="UP000191672">
    <property type="component" value="Unassembled WGS sequence"/>
</dbReference>
<feature type="signal peptide" evidence="1">
    <location>
        <begin position="1"/>
        <end position="26"/>
    </location>
</feature>
<evidence type="ECO:0000256" key="1">
    <source>
        <dbReference type="SAM" id="SignalP"/>
    </source>
</evidence>
<keyword evidence="3" id="KW-1185">Reference proteome</keyword>
<sequence length="46" mass="5020">MSLLRLYLMPSLHLCISVSLAPGVLQGRHGPPHVCRRKNGTLALNV</sequence>
<organism evidence="2 3">
    <name type="scientific">Penicillium antarcticum</name>
    <dbReference type="NCBI Taxonomy" id="416450"/>
    <lineage>
        <taxon>Eukaryota</taxon>
        <taxon>Fungi</taxon>
        <taxon>Dikarya</taxon>
        <taxon>Ascomycota</taxon>
        <taxon>Pezizomycotina</taxon>
        <taxon>Eurotiomycetes</taxon>
        <taxon>Eurotiomycetidae</taxon>
        <taxon>Eurotiales</taxon>
        <taxon>Aspergillaceae</taxon>
        <taxon>Penicillium</taxon>
    </lineage>
</organism>
<dbReference type="AlphaFoldDB" id="A0A1V6QMS6"/>
<feature type="chain" id="PRO_5010715142" evidence="1">
    <location>
        <begin position="27"/>
        <end position="46"/>
    </location>
</feature>
<accession>A0A1V6QMS6</accession>
<reference evidence="3" key="1">
    <citation type="journal article" date="2017" name="Nat. Microbiol.">
        <title>Global analysis of biosynthetic gene clusters reveals vast potential of secondary metabolite production in Penicillium species.</title>
        <authorList>
            <person name="Nielsen J.C."/>
            <person name="Grijseels S."/>
            <person name="Prigent S."/>
            <person name="Ji B."/>
            <person name="Dainat J."/>
            <person name="Nielsen K.F."/>
            <person name="Frisvad J.C."/>
            <person name="Workman M."/>
            <person name="Nielsen J."/>
        </authorList>
    </citation>
    <scope>NUCLEOTIDE SEQUENCE [LARGE SCALE GENOMIC DNA]</scope>
    <source>
        <strain evidence="3">IBT 31811</strain>
    </source>
</reference>
<evidence type="ECO:0000313" key="3">
    <source>
        <dbReference type="Proteomes" id="UP000191672"/>
    </source>
</evidence>
<protein>
    <submittedName>
        <fullName evidence="2">Uncharacterized protein</fullName>
    </submittedName>
</protein>
<name>A0A1V6QMS6_9EURO</name>